<dbReference type="Gene3D" id="1.10.3720.10">
    <property type="entry name" value="MetI-like"/>
    <property type="match status" value="1"/>
</dbReference>
<feature type="transmembrane region" description="Helical" evidence="7">
    <location>
        <begin position="127"/>
        <end position="144"/>
    </location>
</feature>
<sequence length="310" mass="35093">MNQQVLAADSSAPSRTIARHRRAYKGERTLRNSVVTLIVLFNAVLLVYPIGKALLGSFHQWNPLNETYKWVGTQNYADLFRDPTFWTSLTNTLYFSVVVIVLRVGLGLALAYAIWSKVTRHKTLFRTIFYMPTVTPMVAIAYVWKMMYNPQIGIFHSFLNIDINWLYDSHWALPAIMLMTVWKDFGYAVILFLSALHSLPEDALEAASVDGASSWKRFCHIIWPLLRPMTIFVVITSLISYVQAYVQILIMTQGGPGKSTFLISYIIFDEAFQQYDFGYASAIAFVLLVITAALTAASFGLNSRRSGGQR</sequence>
<dbReference type="InterPro" id="IPR000515">
    <property type="entry name" value="MetI-like"/>
</dbReference>
<evidence type="ECO:0000256" key="2">
    <source>
        <dbReference type="ARBA" id="ARBA00022448"/>
    </source>
</evidence>
<feature type="transmembrane region" description="Helical" evidence="7">
    <location>
        <begin position="277"/>
        <end position="301"/>
    </location>
</feature>
<proteinExistence type="inferred from homology"/>
<dbReference type="PROSITE" id="PS50928">
    <property type="entry name" value="ABC_TM1"/>
    <property type="match status" value="1"/>
</dbReference>
<feature type="domain" description="ABC transmembrane type-1" evidence="8">
    <location>
        <begin position="89"/>
        <end position="298"/>
    </location>
</feature>
<keyword evidence="6 7" id="KW-0472">Membrane</keyword>
<evidence type="ECO:0000256" key="4">
    <source>
        <dbReference type="ARBA" id="ARBA00022692"/>
    </source>
</evidence>
<dbReference type="InterPro" id="IPR035906">
    <property type="entry name" value="MetI-like_sf"/>
</dbReference>
<keyword evidence="4 7" id="KW-0812">Transmembrane</keyword>
<dbReference type="PANTHER" id="PTHR30193">
    <property type="entry name" value="ABC TRANSPORTER PERMEASE PROTEIN"/>
    <property type="match status" value="1"/>
</dbReference>
<reference evidence="9" key="1">
    <citation type="submission" date="2014-07" db="EMBL/GenBank/DDBJ databases">
        <authorList>
            <person name="Zhang J.E."/>
            <person name="Yang H."/>
            <person name="Guo J."/>
            <person name="Deng Z."/>
            <person name="Luo H."/>
            <person name="Luo M."/>
            <person name="Zhao B."/>
        </authorList>
    </citation>
    <scope>NUCLEOTIDE SEQUENCE</scope>
    <source>
        <strain evidence="9">AM4</strain>
    </source>
</reference>
<dbReference type="InterPro" id="IPR051393">
    <property type="entry name" value="ABC_transporter_permease"/>
</dbReference>
<evidence type="ECO:0000256" key="6">
    <source>
        <dbReference type="ARBA" id="ARBA00023136"/>
    </source>
</evidence>
<dbReference type="SUPFAM" id="SSF161098">
    <property type="entry name" value="MetI-like"/>
    <property type="match status" value="1"/>
</dbReference>
<evidence type="ECO:0000256" key="1">
    <source>
        <dbReference type="ARBA" id="ARBA00004651"/>
    </source>
</evidence>
<dbReference type="PANTHER" id="PTHR30193:SF37">
    <property type="entry name" value="INNER MEMBRANE ABC TRANSPORTER PERMEASE PROTEIN YCJO"/>
    <property type="match status" value="1"/>
</dbReference>
<name>A0A1L7RN76_9ACTO</name>
<keyword evidence="5 7" id="KW-1133">Transmembrane helix</keyword>
<keyword evidence="2 7" id="KW-0813">Transport</keyword>
<feature type="transmembrane region" description="Helical" evidence="7">
    <location>
        <begin position="171"/>
        <end position="193"/>
    </location>
</feature>
<dbReference type="EMBL" id="LK995488">
    <property type="protein sequence ID" value="CED90928.1"/>
    <property type="molecule type" value="Genomic_DNA"/>
</dbReference>
<evidence type="ECO:0000259" key="8">
    <source>
        <dbReference type="PROSITE" id="PS50928"/>
    </source>
</evidence>
<comment type="subcellular location">
    <subcellularLocation>
        <location evidence="1 7">Cell membrane</location>
        <topology evidence="1 7">Multi-pass membrane protein</topology>
    </subcellularLocation>
</comment>
<protein>
    <submittedName>
        <fullName evidence="9">Permease component of ABC-type sugar transporter</fullName>
    </submittedName>
</protein>
<feature type="transmembrane region" description="Helical" evidence="7">
    <location>
        <begin position="225"/>
        <end position="246"/>
    </location>
</feature>
<organism evidence="9">
    <name type="scientific">Actinomyces succiniciruminis</name>
    <dbReference type="NCBI Taxonomy" id="1522002"/>
    <lineage>
        <taxon>Bacteria</taxon>
        <taxon>Bacillati</taxon>
        <taxon>Actinomycetota</taxon>
        <taxon>Actinomycetes</taxon>
        <taxon>Actinomycetales</taxon>
        <taxon>Actinomycetaceae</taxon>
        <taxon>Actinomyces</taxon>
    </lineage>
</organism>
<dbReference type="RefSeq" id="WP_210579666.1">
    <property type="nucleotide sequence ID" value="NZ_LK995488.1"/>
</dbReference>
<dbReference type="CDD" id="cd06261">
    <property type="entry name" value="TM_PBP2"/>
    <property type="match status" value="1"/>
</dbReference>
<dbReference type="Pfam" id="PF00528">
    <property type="entry name" value="BPD_transp_1"/>
    <property type="match status" value="1"/>
</dbReference>
<evidence type="ECO:0000256" key="3">
    <source>
        <dbReference type="ARBA" id="ARBA00022475"/>
    </source>
</evidence>
<gene>
    <name evidence="9" type="ORF">AAM4_1096</name>
</gene>
<dbReference type="GO" id="GO:0055085">
    <property type="term" value="P:transmembrane transport"/>
    <property type="evidence" value="ECO:0007669"/>
    <property type="project" value="InterPro"/>
</dbReference>
<evidence type="ECO:0000313" key="9">
    <source>
        <dbReference type="EMBL" id="CED90928.1"/>
    </source>
</evidence>
<accession>A0A1L7RN76</accession>
<evidence type="ECO:0000256" key="5">
    <source>
        <dbReference type="ARBA" id="ARBA00022989"/>
    </source>
</evidence>
<feature type="transmembrane region" description="Helical" evidence="7">
    <location>
        <begin position="29"/>
        <end position="51"/>
    </location>
</feature>
<evidence type="ECO:0000256" key="7">
    <source>
        <dbReference type="RuleBase" id="RU363032"/>
    </source>
</evidence>
<dbReference type="AlphaFoldDB" id="A0A1L7RN76"/>
<keyword evidence="3" id="KW-1003">Cell membrane</keyword>
<feature type="transmembrane region" description="Helical" evidence="7">
    <location>
        <begin position="93"/>
        <end position="115"/>
    </location>
</feature>
<keyword evidence="9" id="KW-0762">Sugar transport</keyword>
<comment type="similarity">
    <text evidence="7">Belongs to the binding-protein-dependent transport system permease family.</text>
</comment>
<dbReference type="GO" id="GO:0005886">
    <property type="term" value="C:plasma membrane"/>
    <property type="evidence" value="ECO:0007669"/>
    <property type="project" value="UniProtKB-SubCell"/>
</dbReference>